<proteinExistence type="predicted"/>
<evidence type="ECO:0000313" key="1">
    <source>
        <dbReference type="EMBL" id="CAI9261680.1"/>
    </source>
</evidence>
<protein>
    <submittedName>
        <fullName evidence="1">Uncharacterized protein</fullName>
    </submittedName>
</protein>
<reference evidence="1" key="1">
    <citation type="submission" date="2023-04" db="EMBL/GenBank/DDBJ databases">
        <authorList>
            <person name="Vijverberg K."/>
            <person name="Xiong W."/>
            <person name="Schranz E."/>
        </authorList>
    </citation>
    <scope>NUCLEOTIDE SEQUENCE</scope>
</reference>
<accession>A0AA35UZ96</accession>
<name>A0AA35UZ96_LACSI</name>
<dbReference type="AlphaFoldDB" id="A0AA35UZ96"/>
<organism evidence="1 2">
    <name type="scientific">Lactuca saligna</name>
    <name type="common">Willowleaf lettuce</name>
    <dbReference type="NCBI Taxonomy" id="75948"/>
    <lineage>
        <taxon>Eukaryota</taxon>
        <taxon>Viridiplantae</taxon>
        <taxon>Streptophyta</taxon>
        <taxon>Embryophyta</taxon>
        <taxon>Tracheophyta</taxon>
        <taxon>Spermatophyta</taxon>
        <taxon>Magnoliopsida</taxon>
        <taxon>eudicotyledons</taxon>
        <taxon>Gunneridae</taxon>
        <taxon>Pentapetalae</taxon>
        <taxon>asterids</taxon>
        <taxon>campanulids</taxon>
        <taxon>Asterales</taxon>
        <taxon>Asteraceae</taxon>
        <taxon>Cichorioideae</taxon>
        <taxon>Cichorieae</taxon>
        <taxon>Lactucinae</taxon>
        <taxon>Lactuca</taxon>
    </lineage>
</organism>
<sequence length="125" mass="14036">MGFIPPELEPNTSSPIFAVIPHRNSSLRHSLLPWCDQNPRWWEGEDDGNGADALDEICGLRVSSNRITCSLTIESHDAIFKVKEGNMLFGYQPFATKDPKVCDRAEELVLNRFVGDGEKLLNYVS</sequence>
<gene>
    <name evidence="1" type="ORF">LSALG_LOCUS2458</name>
</gene>
<dbReference type="EMBL" id="OX465086">
    <property type="protein sequence ID" value="CAI9261680.1"/>
    <property type="molecule type" value="Genomic_DNA"/>
</dbReference>
<evidence type="ECO:0000313" key="2">
    <source>
        <dbReference type="Proteomes" id="UP001177003"/>
    </source>
</evidence>
<keyword evidence="2" id="KW-1185">Reference proteome</keyword>
<dbReference type="Proteomes" id="UP001177003">
    <property type="component" value="Chromosome 0"/>
</dbReference>